<evidence type="ECO:0000313" key="1">
    <source>
        <dbReference type="EMBL" id="KAK3059524.1"/>
    </source>
</evidence>
<dbReference type="Proteomes" id="UP001186974">
    <property type="component" value="Unassembled WGS sequence"/>
</dbReference>
<reference evidence="1" key="1">
    <citation type="submission" date="2024-09" db="EMBL/GenBank/DDBJ databases">
        <title>Black Yeasts Isolated from many extreme environments.</title>
        <authorList>
            <person name="Coleine C."/>
            <person name="Stajich J.E."/>
            <person name="Selbmann L."/>
        </authorList>
    </citation>
    <scope>NUCLEOTIDE SEQUENCE</scope>
    <source>
        <strain evidence="1">CCFEE 5737</strain>
    </source>
</reference>
<keyword evidence="2" id="KW-1185">Reference proteome</keyword>
<sequence length="215" mass="23941">MSASSDLDDLEHLAAVVSSSAKTVKTFLTINNIPQPSFHVDAPLGFPSDAPEDVQDARRNLREASKRIHDLATGPIESTTWLSTRYNDCSTMQYIYDFKIAEAVPLESTVTFTELARKTRTDESKTRRILRYAMTNNLFHEPSPSHVAHTAASRLFLMPGFSDLLGYSSEDVFPGAAKLVETTRKHGNSDDMNHAPFNLAHNTDAPALRYFSEHP</sequence>
<comment type="caution">
    <text evidence="1">The sequence shown here is derived from an EMBL/GenBank/DDBJ whole genome shotgun (WGS) entry which is preliminary data.</text>
</comment>
<organism evidence="1 2">
    <name type="scientific">Coniosporium uncinatum</name>
    <dbReference type="NCBI Taxonomy" id="93489"/>
    <lineage>
        <taxon>Eukaryota</taxon>
        <taxon>Fungi</taxon>
        <taxon>Dikarya</taxon>
        <taxon>Ascomycota</taxon>
        <taxon>Pezizomycotina</taxon>
        <taxon>Dothideomycetes</taxon>
        <taxon>Dothideomycetes incertae sedis</taxon>
        <taxon>Coniosporium</taxon>
    </lineage>
</organism>
<dbReference type="EMBL" id="JAWDJW010009330">
    <property type="protein sequence ID" value="KAK3059524.1"/>
    <property type="molecule type" value="Genomic_DNA"/>
</dbReference>
<feature type="non-terminal residue" evidence="1">
    <location>
        <position position="215"/>
    </location>
</feature>
<evidence type="ECO:0000313" key="2">
    <source>
        <dbReference type="Proteomes" id="UP001186974"/>
    </source>
</evidence>
<name>A0ACC3CZ86_9PEZI</name>
<accession>A0ACC3CZ86</accession>
<gene>
    <name evidence="1" type="ORF">LTS18_010623</name>
</gene>
<proteinExistence type="predicted"/>
<protein>
    <submittedName>
        <fullName evidence="1">Uncharacterized protein</fullName>
    </submittedName>
</protein>